<evidence type="ECO:0000256" key="4">
    <source>
        <dbReference type="ARBA" id="ARBA00022695"/>
    </source>
</evidence>
<keyword evidence="6" id="KW-0521">NADP</keyword>
<evidence type="ECO:0000256" key="3">
    <source>
        <dbReference type="ARBA" id="ARBA00022679"/>
    </source>
</evidence>
<keyword evidence="4" id="KW-0548">Nucleotidyltransferase</keyword>
<organism evidence="7 8">
    <name type="scientific">Crassostrea virginica</name>
    <name type="common">Eastern oyster</name>
    <dbReference type="NCBI Taxonomy" id="6565"/>
    <lineage>
        <taxon>Eukaryota</taxon>
        <taxon>Metazoa</taxon>
        <taxon>Spiralia</taxon>
        <taxon>Lophotrochozoa</taxon>
        <taxon>Mollusca</taxon>
        <taxon>Bivalvia</taxon>
        <taxon>Autobranchia</taxon>
        <taxon>Pteriomorphia</taxon>
        <taxon>Ostreida</taxon>
        <taxon>Ostreoidea</taxon>
        <taxon>Ostreidae</taxon>
        <taxon>Crassostrea</taxon>
    </lineage>
</organism>
<dbReference type="GO" id="GO:0016779">
    <property type="term" value="F:nucleotidyltransferase activity"/>
    <property type="evidence" value="ECO:0007669"/>
    <property type="project" value="UniProtKB-KW"/>
</dbReference>
<evidence type="ECO:0000256" key="2">
    <source>
        <dbReference type="ARBA" id="ARBA00022676"/>
    </source>
</evidence>
<sequence>MKFKIDCLCLFTLLLAEMVLSFPANYSSIRHKHGRQKRAVVENSQCKKDIEMKGMTLFNYGIDQLTMGAEKPNAGFLESLKTVYDILQTDRNATKWIIAEGLQRSFKQSHRSLLKNAKNANMLESALVRMYTEDHIYREMNSALAQHDCTDKKLTQADKDKAAYATALLATLLYWQNLPGYSKVTYRMIGGVPNIKEALKKYKLRSSVVFPAFSSSSNNLDASIAFAKEGTDANILLVIDNSQPSFWKPKDIAAFSFYPDESEFLYPSLAEFRVISKPLKKQSNGEQYYEIQLQLDGKKFKETLLQKFRRVCKF</sequence>
<reference evidence="8" key="1">
    <citation type="submission" date="2025-08" db="UniProtKB">
        <authorList>
            <consortium name="RefSeq"/>
        </authorList>
    </citation>
    <scope>IDENTIFICATION</scope>
    <source>
        <tissue evidence="8">Whole sample</tissue>
    </source>
</reference>
<dbReference type="AlphaFoldDB" id="A0A8B8B0W5"/>
<dbReference type="KEGG" id="cvn:111106325"/>
<dbReference type="SUPFAM" id="SSF56399">
    <property type="entry name" value="ADP-ribosylation"/>
    <property type="match status" value="1"/>
</dbReference>
<feature type="signal peptide" evidence="6">
    <location>
        <begin position="1"/>
        <end position="21"/>
    </location>
</feature>
<keyword evidence="7" id="KW-1185">Reference proteome</keyword>
<dbReference type="InterPro" id="IPR000768">
    <property type="entry name" value="ART"/>
</dbReference>
<dbReference type="EC" id="2.4.2.31" evidence="6"/>
<keyword evidence="3 6" id="KW-0808">Transferase</keyword>
<evidence type="ECO:0000313" key="8">
    <source>
        <dbReference type="RefSeq" id="XP_022296663.1"/>
    </source>
</evidence>
<evidence type="ECO:0000256" key="6">
    <source>
        <dbReference type="RuleBase" id="RU361228"/>
    </source>
</evidence>
<accession>A0A8B8B0W5</accession>
<dbReference type="Gene3D" id="3.90.176.10">
    <property type="entry name" value="Toxin ADP-ribosyltransferase, Chain A, domain 1"/>
    <property type="match status" value="1"/>
</dbReference>
<dbReference type="Pfam" id="PF01129">
    <property type="entry name" value="ART"/>
    <property type="match status" value="1"/>
</dbReference>
<dbReference type="GO" id="GO:0106274">
    <property type="term" value="F:NAD+-protein-arginine ADP-ribosyltransferase activity"/>
    <property type="evidence" value="ECO:0007669"/>
    <property type="project" value="UniProtKB-EC"/>
</dbReference>
<keyword evidence="2 6" id="KW-0328">Glycosyltransferase</keyword>
<dbReference type="PROSITE" id="PS51996">
    <property type="entry name" value="TR_MART"/>
    <property type="match status" value="1"/>
</dbReference>
<comment type="catalytic activity">
    <reaction evidence="5 6">
        <text>L-arginyl-[protein] + NAD(+) = N(omega)-(ADP-D-ribosyl)-L-arginyl-[protein] + nicotinamide + H(+)</text>
        <dbReference type="Rhea" id="RHEA:19149"/>
        <dbReference type="Rhea" id="RHEA-COMP:10532"/>
        <dbReference type="Rhea" id="RHEA-COMP:15087"/>
        <dbReference type="ChEBI" id="CHEBI:15378"/>
        <dbReference type="ChEBI" id="CHEBI:17154"/>
        <dbReference type="ChEBI" id="CHEBI:29965"/>
        <dbReference type="ChEBI" id="CHEBI:57540"/>
        <dbReference type="ChEBI" id="CHEBI:142554"/>
        <dbReference type="EC" id="2.4.2.31"/>
    </reaction>
</comment>
<feature type="chain" id="PRO_5034985549" description="NAD(P)(+)--arginine ADP-ribosyltransferase" evidence="6">
    <location>
        <begin position="22"/>
        <end position="314"/>
    </location>
</feature>
<dbReference type="OrthoDB" id="6152863at2759"/>
<dbReference type="GeneID" id="111106325"/>
<keyword evidence="6" id="KW-0732">Signal</keyword>
<protein>
    <recommendedName>
        <fullName evidence="6">NAD(P)(+)--arginine ADP-ribosyltransferase</fullName>
        <ecNumber evidence="6">2.4.2.31</ecNumber>
    </recommendedName>
    <alternativeName>
        <fullName evidence="6">Mono(ADP-ribosyl)transferase</fullName>
    </alternativeName>
</protein>
<evidence type="ECO:0000256" key="1">
    <source>
        <dbReference type="ARBA" id="ARBA00009558"/>
    </source>
</evidence>
<name>A0A8B8B0W5_CRAVI</name>
<comment type="similarity">
    <text evidence="1 6">Belongs to the Arg-specific ADP-ribosyltransferase family.</text>
</comment>
<evidence type="ECO:0000256" key="5">
    <source>
        <dbReference type="ARBA" id="ARBA00047597"/>
    </source>
</evidence>
<gene>
    <name evidence="8" type="primary">LOC111106325</name>
</gene>
<dbReference type="Proteomes" id="UP000694844">
    <property type="component" value="Chromosome 8"/>
</dbReference>
<evidence type="ECO:0000313" key="7">
    <source>
        <dbReference type="Proteomes" id="UP000694844"/>
    </source>
</evidence>
<keyword evidence="6" id="KW-0520">NAD</keyword>
<dbReference type="RefSeq" id="XP_022296663.1">
    <property type="nucleotide sequence ID" value="XM_022440955.1"/>
</dbReference>
<proteinExistence type="inferred from homology"/>